<protein>
    <submittedName>
        <fullName evidence="6">LuxR family two component transcriptional regulator</fullName>
    </submittedName>
</protein>
<feature type="domain" description="HTH luxR-type" evidence="4">
    <location>
        <begin position="142"/>
        <end position="206"/>
    </location>
</feature>
<dbReference type="InterPro" id="IPR016032">
    <property type="entry name" value="Sig_transdc_resp-reg_C-effctor"/>
</dbReference>
<keyword evidence="2" id="KW-0238">DNA-binding</keyword>
<dbReference type="AlphaFoldDB" id="A0A316A7T9"/>
<dbReference type="PROSITE" id="PS50043">
    <property type="entry name" value="HTH_LUXR_2"/>
    <property type="match status" value="1"/>
</dbReference>
<evidence type="ECO:0000313" key="6">
    <source>
        <dbReference type="EMBL" id="PWJ53040.1"/>
    </source>
</evidence>
<evidence type="ECO:0000256" key="2">
    <source>
        <dbReference type="ARBA" id="ARBA00023125"/>
    </source>
</evidence>
<dbReference type="PANTHER" id="PTHR43214:SF43">
    <property type="entry name" value="TWO-COMPONENT RESPONSE REGULATOR"/>
    <property type="match status" value="1"/>
</dbReference>
<dbReference type="EMBL" id="QGDQ01000015">
    <property type="protein sequence ID" value="PWJ53040.1"/>
    <property type="molecule type" value="Genomic_DNA"/>
</dbReference>
<dbReference type="Pfam" id="PF00196">
    <property type="entry name" value="GerE"/>
    <property type="match status" value="1"/>
</dbReference>
<dbReference type="GO" id="GO:0000160">
    <property type="term" value="P:phosphorelay signal transduction system"/>
    <property type="evidence" value="ECO:0007669"/>
    <property type="project" value="InterPro"/>
</dbReference>
<dbReference type="GO" id="GO:0006355">
    <property type="term" value="P:regulation of DNA-templated transcription"/>
    <property type="evidence" value="ECO:0007669"/>
    <property type="project" value="InterPro"/>
</dbReference>
<keyword evidence="1 3" id="KW-0597">Phosphoprotein</keyword>
<feature type="domain" description="Response regulatory" evidence="5">
    <location>
        <begin position="6"/>
        <end position="122"/>
    </location>
</feature>
<dbReference type="Gene3D" id="3.40.50.2300">
    <property type="match status" value="1"/>
</dbReference>
<dbReference type="InterPro" id="IPR058245">
    <property type="entry name" value="NreC/VraR/RcsB-like_REC"/>
</dbReference>
<evidence type="ECO:0000256" key="3">
    <source>
        <dbReference type="PROSITE-ProRule" id="PRU00169"/>
    </source>
</evidence>
<reference evidence="6 7" key="1">
    <citation type="submission" date="2018-03" db="EMBL/GenBank/DDBJ databases">
        <title>Genomic Encyclopedia of Archaeal and Bacterial Type Strains, Phase II (KMG-II): from individual species to whole genera.</title>
        <authorList>
            <person name="Goeker M."/>
        </authorList>
    </citation>
    <scope>NUCLEOTIDE SEQUENCE [LARGE SCALE GENOMIC DNA]</scope>
    <source>
        <strain evidence="6 7">DSM 44889</strain>
    </source>
</reference>
<dbReference type="SMART" id="SM00448">
    <property type="entry name" value="REC"/>
    <property type="match status" value="1"/>
</dbReference>
<dbReference type="PROSITE" id="PS50110">
    <property type="entry name" value="RESPONSE_REGULATORY"/>
    <property type="match status" value="1"/>
</dbReference>
<dbReference type="InterPro" id="IPR011006">
    <property type="entry name" value="CheY-like_superfamily"/>
</dbReference>
<dbReference type="CDD" id="cd06170">
    <property type="entry name" value="LuxR_C_like"/>
    <property type="match status" value="1"/>
</dbReference>
<dbReference type="SUPFAM" id="SSF52172">
    <property type="entry name" value="CheY-like"/>
    <property type="match status" value="1"/>
</dbReference>
<name>A0A316A7T9_9ACTN</name>
<dbReference type="InterPro" id="IPR001789">
    <property type="entry name" value="Sig_transdc_resp-reg_receiver"/>
</dbReference>
<dbReference type="RefSeq" id="WP_109774888.1">
    <property type="nucleotide sequence ID" value="NZ_QGDQ01000015.1"/>
</dbReference>
<dbReference type="OrthoDB" id="9808843at2"/>
<feature type="modified residue" description="4-aspartylphosphate" evidence="3">
    <location>
        <position position="57"/>
    </location>
</feature>
<evidence type="ECO:0000259" key="4">
    <source>
        <dbReference type="PROSITE" id="PS50043"/>
    </source>
</evidence>
<dbReference type="PRINTS" id="PR00038">
    <property type="entry name" value="HTHLUXR"/>
</dbReference>
<dbReference type="InterPro" id="IPR039420">
    <property type="entry name" value="WalR-like"/>
</dbReference>
<dbReference type="PANTHER" id="PTHR43214">
    <property type="entry name" value="TWO-COMPONENT RESPONSE REGULATOR"/>
    <property type="match status" value="1"/>
</dbReference>
<evidence type="ECO:0000256" key="1">
    <source>
        <dbReference type="ARBA" id="ARBA00022553"/>
    </source>
</evidence>
<dbReference type="InterPro" id="IPR000792">
    <property type="entry name" value="Tscrpt_reg_LuxR_C"/>
</dbReference>
<keyword evidence="7" id="KW-1185">Reference proteome</keyword>
<dbReference type="Proteomes" id="UP000245469">
    <property type="component" value="Unassembled WGS sequence"/>
</dbReference>
<organism evidence="6 7">
    <name type="scientific">Quadrisphaera granulorum</name>
    <dbReference type="NCBI Taxonomy" id="317664"/>
    <lineage>
        <taxon>Bacteria</taxon>
        <taxon>Bacillati</taxon>
        <taxon>Actinomycetota</taxon>
        <taxon>Actinomycetes</taxon>
        <taxon>Kineosporiales</taxon>
        <taxon>Kineosporiaceae</taxon>
        <taxon>Quadrisphaera</taxon>
    </lineage>
</organism>
<sequence>MNEVVRVAVVDDHTAFREGVEAVLSGRGGVTIVGSYGTAEAALPGLAADPADVVLMDLGLPGIDGIEATRRVLAAFPGTRVLVLSMLDDTASVRDAIDAGASGYLAKTAGLDEILRGIHAVHAGQLLLGSSVARHLSGPRPAPEHGGWTPRELQVLALLADAATTGQIAERLGITQKTVRNVLSSIYPRLGVEDRGQAVLAARRVLGR</sequence>
<dbReference type="GO" id="GO:0003677">
    <property type="term" value="F:DNA binding"/>
    <property type="evidence" value="ECO:0007669"/>
    <property type="project" value="UniProtKB-KW"/>
</dbReference>
<dbReference type="CDD" id="cd17535">
    <property type="entry name" value="REC_NarL-like"/>
    <property type="match status" value="1"/>
</dbReference>
<accession>A0A316A7T9</accession>
<evidence type="ECO:0000313" key="7">
    <source>
        <dbReference type="Proteomes" id="UP000245469"/>
    </source>
</evidence>
<proteinExistence type="predicted"/>
<dbReference type="Pfam" id="PF00072">
    <property type="entry name" value="Response_reg"/>
    <property type="match status" value="1"/>
</dbReference>
<evidence type="ECO:0000259" key="5">
    <source>
        <dbReference type="PROSITE" id="PS50110"/>
    </source>
</evidence>
<comment type="caution">
    <text evidence="6">The sequence shown here is derived from an EMBL/GenBank/DDBJ whole genome shotgun (WGS) entry which is preliminary data.</text>
</comment>
<dbReference type="SUPFAM" id="SSF46894">
    <property type="entry name" value="C-terminal effector domain of the bipartite response regulators"/>
    <property type="match status" value="1"/>
</dbReference>
<gene>
    <name evidence="6" type="ORF">BXY45_11557</name>
</gene>
<dbReference type="SMART" id="SM00421">
    <property type="entry name" value="HTH_LUXR"/>
    <property type="match status" value="1"/>
</dbReference>